<dbReference type="Pfam" id="PF04734">
    <property type="entry name" value="Ceramidase_alk"/>
    <property type="match status" value="1"/>
</dbReference>
<dbReference type="PANTHER" id="PTHR12670">
    <property type="entry name" value="CERAMIDASE"/>
    <property type="match status" value="1"/>
</dbReference>
<sequence>MFLHSITCFLALLLGVLSQHSAAYNIGIGKSDITGPAADVVMMGFADSSENSAGILNHLYARAFLIEDTDTNKRVMFVHCDVMSVMQLVHQEVLAELAAKYDGVYTEQNVILHATHTHAGPGGTAGYFLYDVTILGFISGNFNKIVSGIMDAIDAAHTSVESGTIRWNKGEVTKGGKNRSPNAYLANPASERALYANNIDTTMRALHFFSSSGKLRGVLALYPVHPTSLTAKNRLISGDNKGYAEFLLEDELDDVIVGIGIANAGDVSPNLIDNGDGMFRGEGTTTIESAEIMGKRQYDTLSALINGDSELVEGSVVANLSYVDFSNVTLAGVEATTGDPYADRTCPAVVGQNFAAGTEDGRGLSMFTEGNIKSNALFKAIGAVIKGTPPWVQSCQHANKVPLLAVGLVEPVPWVPNVLPVQIVKIGQFAIAVTNFETTTMAGRRIRDTVKAALVGAGVTEVELAAISNAYAQYMTTKEEYLTQNYEGASTLFGPNQLAAVQQELARVAASVADASVPLDVGPTPLQLDRKSLITLQTGVVLDSTPLLRSFSYVRTQPSSSYVVGTVASAVFAGAHPKNALTLVSSFCDVQKLGPSGSFTAVLTDAHWDLRYHWERYLIAESKNTCEWNIRKGGRMSVSGTYRFVHRGYSKNLQGVLTAYEGTSNTFAVTA</sequence>
<dbReference type="InterPro" id="IPR031331">
    <property type="entry name" value="NEUT/ALK_ceramidase_C"/>
</dbReference>
<keyword evidence="4" id="KW-0479">Metal-binding</keyword>
<dbReference type="STRING" id="164328.H3GIL6"/>
<feature type="domain" description="Neutral/alkaline non-lysosomal ceramidase C-terminal" evidence="8">
    <location>
        <begin position="507"/>
        <end position="669"/>
    </location>
</feature>
<keyword evidence="10" id="KW-1185">Reference proteome</keyword>
<dbReference type="GO" id="GO:0046512">
    <property type="term" value="P:sphingosine biosynthetic process"/>
    <property type="evidence" value="ECO:0000318"/>
    <property type="project" value="GO_Central"/>
</dbReference>
<organism evidence="9 10">
    <name type="scientific">Phytophthora ramorum</name>
    <name type="common">Sudden oak death agent</name>
    <dbReference type="NCBI Taxonomy" id="164328"/>
    <lineage>
        <taxon>Eukaryota</taxon>
        <taxon>Sar</taxon>
        <taxon>Stramenopiles</taxon>
        <taxon>Oomycota</taxon>
        <taxon>Peronosporomycetes</taxon>
        <taxon>Peronosporales</taxon>
        <taxon>Peronosporaceae</taxon>
        <taxon>Phytophthora</taxon>
    </lineage>
</organism>
<proteinExistence type="inferred from homology"/>
<evidence type="ECO:0000313" key="10">
    <source>
        <dbReference type="Proteomes" id="UP000005238"/>
    </source>
</evidence>
<dbReference type="InterPro" id="IPR038445">
    <property type="entry name" value="NCDase_C_sf"/>
</dbReference>
<keyword evidence="2 5" id="KW-0378">Hydrolase</keyword>
<keyword evidence="4" id="KW-0862">Zinc</keyword>
<dbReference type="InterPro" id="IPR006823">
    <property type="entry name" value="Ceramidase_alk"/>
</dbReference>
<dbReference type="GO" id="GO:0042759">
    <property type="term" value="P:long-chain fatty acid biosynthetic process"/>
    <property type="evidence" value="ECO:0000318"/>
    <property type="project" value="GO_Central"/>
</dbReference>
<dbReference type="GO" id="GO:0017040">
    <property type="term" value="F:N-acylsphingosine amidohydrolase activity"/>
    <property type="evidence" value="ECO:0000318"/>
    <property type="project" value="GO_Central"/>
</dbReference>
<feature type="domain" description="Neutral/alkaline non-lysosomal ceramidase N-terminal" evidence="7">
    <location>
        <begin position="24"/>
        <end position="503"/>
    </location>
</feature>
<keyword evidence="5" id="KW-0443">Lipid metabolism</keyword>
<dbReference type="VEuPathDB" id="FungiDB:KRP23_9247"/>
<evidence type="ECO:0000313" key="9">
    <source>
        <dbReference type="EnsemblProtists" id="Phyra75912"/>
    </source>
</evidence>
<protein>
    <recommendedName>
        <fullName evidence="5">Neutral ceramidase</fullName>
        <ecNumber evidence="5">3.5.1.23</ecNumber>
    </recommendedName>
</protein>
<dbReference type="HOGENOM" id="CLU_011300_2_0_1"/>
<keyword evidence="5" id="KW-0746">Sphingolipid metabolism</keyword>
<evidence type="ECO:0000259" key="7">
    <source>
        <dbReference type="Pfam" id="PF04734"/>
    </source>
</evidence>
<reference evidence="9" key="2">
    <citation type="submission" date="2015-06" db="UniProtKB">
        <authorList>
            <consortium name="EnsemblProtists"/>
        </authorList>
    </citation>
    <scope>IDENTIFICATION</scope>
    <source>
        <strain evidence="9">Pr102</strain>
    </source>
</reference>
<dbReference type="eggNOG" id="KOG2232">
    <property type="taxonomic scope" value="Eukaryota"/>
</dbReference>
<evidence type="ECO:0000256" key="6">
    <source>
        <dbReference type="SAM" id="SignalP"/>
    </source>
</evidence>
<evidence type="ECO:0000256" key="5">
    <source>
        <dbReference type="RuleBase" id="RU366019"/>
    </source>
</evidence>
<dbReference type="FunFam" id="2.60.40.2300:FF:000006">
    <property type="entry name" value="Uncharacterized protein"/>
    <property type="match status" value="1"/>
</dbReference>
<evidence type="ECO:0000256" key="1">
    <source>
        <dbReference type="ARBA" id="ARBA00009835"/>
    </source>
</evidence>
<comment type="cofactor">
    <cofactor evidence="4">
        <name>Zn(2+)</name>
        <dbReference type="ChEBI" id="CHEBI:29105"/>
    </cofactor>
    <text evidence="4">Binds 1 zinc ion per subunit.</text>
</comment>
<feature type="signal peptide" evidence="6">
    <location>
        <begin position="1"/>
        <end position="18"/>
    </location>
</feature>
<feature type="active site" description="Nucleophile" evidence="3">
    <location>
        <position position="268"/>
    </location>
</feature>
<reference evidence="10" key="1">
    <citation type="journal article" date="2006" name="Science">
        <title>Phytophthora genome sequences uncover evolutionary origins and mechanisms of pathogenesis.</title>
        <authorList>
            <person name="Tyler B.M."/>
            <person name="Tripathy S."/>
            <person name="Zhang X."/>
            <person name="Dehal P."/>
            <person name="Jiang R.H."/>
            <person name="Aerts A."/>
            <person name="Arredondo F.D."/>
            <person name="Baxter L."/>
            <person name="Bensasson D."/>
            <person name="Beynon J.L."/>
            <person name="Chapman J."/>
            <person name="Damasceno C.M."/>
            <person name="Dorrance A.E."/>
            <person name="Dou D."/>
            <person name="Dickerman A.W."/>
            <person name="Dubchak I.L."/>
            <person name="Garbelotto M."/>
            <person name="Gijzen M."/>
            <person name="Gordon S.G."/>
            <person name="Govers F."/>
            <person name="Grunwald N.J."/>
            <person name="Huang W."/>
            <person name="Ivors K.L."/>
            <person name="Jones R.W."/>
            <person name="Kamoun S."/>
            <person name="Krampis K."/>
            <person name="Lamour K.H."/>
            <person name="Lee M.K."/>
            <person name="McDonald W.H."/>
            <person name="Medina M."/>
            <person name="Meijer H.J."/>
            <person name="Nordberg E.K."/>
            <person name="Maclean D.J."/>
            <person name="Ospina-Giraldo M.D."/>
            <person name="Morris P.F."/>
            <person name="Phuntumart V."/>
            <person name="Putnam N.H."/>
            <person name="Rash S."/>
            <person name="Rose J.K."/>
            <person name="Sakihama Y."/>
            <person name="Salamov A.A."/>
            <person name="Savidor A."/>
            <person name="Scheuring C.F."/>
            <person name="Smith B.M."/>
            <person name="Sobral B.W."/>
            <person name="Terry A."/>
            <person name="Torto-Alalibo T.A."/>
            <person name="Win J."/>
            <person name="Xu Z."/>
            <person name="Zhang H."/>
            <person name="Grigoriev I.V."/>
            <person name="Rokhsar D.S."/>
            <person name="Boore J.L."/>
        </authorList>
    </citation>
    <scope>NUCLEOTIDE SEQUENCE [LARGE SCALE GENOMIC DNA]</scope>
    <source>
        <strain evidence="10">Pr102</strain>
    </source>
</reference>
<name>H3GIL6_PHYRM</name>
<dbReference type="GO" id="GO:0005576">
    <property type="term" value="C:extracellular region"/>
    <property type="evidence" value="ECO:0000318"/>
    <property type="project" value="GO_Central"/>
</dbReference>
<dbReference type="EnsemblProtists" id="Phyra75912">
    <property type="protein sequence ID" value="Phyra75912"/>
    <property type="gene ID" value="Phyra75912"/>
</dbReference>
<feature type="binding site" evidence="4">
    <location>
        <position position="437"/>
    </location>
    <ligand>
        <name>Zn(2+)</name>
        <dbReference type="ChEBI" id="CHEBI:29105"/>
    </ligand>
</feature>
<dbReference type="PANTHER" id="PTHR12670:SF1">
    <property type="entry name" value="NEUTRAL CERAMIDASE"/>
    <property type="match status" value="1"/>
</dbReference>
<dbReference type="EC" id="3.5.1.23" evidence="5"/>
<dbReference type="Proteomes" id="UP000005238">
    <property type="component" value="Unassembled WGS sequence"/>
</dbReference>
<evidence type="ECO:0000256" key="2">
    <source>
        <dbReference type="ARBA" id="ARBA00022801"/>
    </source>
</evidence>
<keyword evidence="6" id="KW-0732">Signal</keyword>
<evidence type="ECO:0000259" key="8">
    <source>
        <dbReference type="Pfam" id="PF17048"/>
    </source>
</evidence>
<dbReference type="InParanoid" id="H3GIL6"/>
<dbReference type="GO" id="GO:0046872">
    <property type="term" value="F:metal ion binding"/>
    <property type="evidence" value="ECO:0007669"/>
    <property type="project" value="UniProtKB-KW"/>
</dbReference>
<feature type="binding site" evidence="4">
    <location>
        <position position="116"/>
    </location>
    <ligand>
        <name>Zn(2+)</name>
        <dbReference type="ChEBI" id="CHEBI:29105"/>
    </ligand>
</feature>
<dbReference type="GO" id="GO:0046514">
    <property type="term" value="P:ceramide catabolic process"/>
    <property type="evidence" value="ECO:0000318"/>
    <property type="project" value="GO_Central"/>
</dbReference>
<dbReference type="Pfam" id="PF17048">
    <property type="entry name" value="Ceramidse_alk_C"/>
    <property type="match status" value="1"/>
</dbReference>
<evidence type="ECO:0000256" key="3">
    <source>
        <dbReference type="PIRSR" id="PIRSR606823-1"/>
    </source>
</evidence>
<comment type="catalytic activity">
    <reaction evidence="5">
        <text>an N-acylsphing-4-enine + H2O = sphing-4-enine + a fatty acid</text>
        <dbReference type="Rhea" id="RHEA:20856"/>
        <dbReference type="ChEBI" id="CHEBI:15377"/>
        <dbReference type="ChEBI" id="CHEBI:28868"/>
        <dbReference type="ChEBI" id="CHEBI:52639"/>
        <dbReference type="ChEBI" id="CHEBI:57756"/>
        <dbReference type="EC" id="3.5.1.23"/>
    </reaction>
</comment>
<accession>H3GIL6</accession>
<evidence type="ECO:0000256" key="4">
    <source>
        <dbReference type="PIRSR" id="PIRSR606823-2"/>
    </source>
</evidence>
<feature type="binding site" evidence="4">
    <location>
        <position position="225"/>
    </location>
    <ligand>
        <name>Zn(2+)</name>
        <dbReference type="ChEBI" id="CHEBI:29105"/>
    </ligand>
</feature>
<dbReference type="VEuPathDB" id="FungiDB:KRP22_1782"/>
<comment type="similarity">
    <text evidence="1 5">Belongs to the neutral ceramidase family.</text>
</comment>
<dbReference type="GO" id="GO:0016020">
    <property type="term" value="C:membrane"/>
    <property type="evidence" value="ECO:0007669"/>
    <property type="project" value="GOC"/>
</dbReference>
<feature type="binding site" evidence="4">
    <location>
        <position position="474"/>
    </location>
    <ligand>
        <name>Zn(2+)</name>
        <dbReference type="ChEBI" id="CHEBI:29105"/>
    </ligand>
</feature>
<dbReference type="Gene3D" id="2.60.40.2300">
    <property type="entry name" value="Neutral/alkaline non-lysosomal ceramidase, C-terminal domain"/>
    <property type="match status" value="1"/>
</dbReference>
<dbReference type="OMA" id="EYTTMAG"/>
<feature type="chain" id="PRO_5003586449" description="Neutral ceramidase" evidence="6">
    <location>
        <begin position="19"/>
        <end position="671"/>
    </location>
</feature>
<dbReference type="EMBL" id="DS566012">
    <property type="status" value="NOT_ANNOTATED_CDS"/>
    <property type="molecule type" value="Genomic_DNA"/>
</dbReference>
<dbReference type="AlphaFoldDB" id="H3GIL6"/>
<dbReference type="InterPro" id="IPR031329">
    <property type="entry name" value="NEUT/ALK_ceramidase_N"/>
</dbReference>